<dbReference type="EMBL" id="JBHLWN010000010">
    <property type="protein sequence ID" value="MFC0211107.1"/>
    <property type="molecule type" value="Genomic_DNA"/>
</dbReference>
<sequence>MIGARVVNTCCAVTISILIAKSLHLNAYHFAGIVAVLSVQPSLYRSLRKGIQQMASAVVGAVFGAAALFTIGGSSLSMGLIAFLLMVFHVRIRWTNSLLVAVVIAINTMGTTGLSFWEAAFHQIALVLIGTGAGTLINLVQRPKHDKRANAILSQAEGMLRVLLHYMLIDIERKQISPYSFMKDQIDEIENFIRKGKEVSNLMIEDRKFRKKPMKNTLSIFQSFESMLEQIRHMTKALADGEFPKHEVDFAGKSLALLIKIQETIIHGRRLRLSLFKRVLDRKRNQMWKAMEDSEAFYHFYGYVKEYVNELEAFLWEQTGIIKKRLTYTSVDRPGLIAEISGILVKHSFNITNISIRVNGKFATTTMEITCEDSMVDDGFVNELLSLPHVLSVEYR</sequence>
<evidence type="ECO:0000256" key="2">
    <source>
        <dbReference type="ARBA" id="ARBA00022475"/>
    </source>
</evidence>
<keyword evidence="4 6" id="KW-1133">Transmembrane helix</keyword>
<protein>
    <submittedName>
        <fullName evidence="8">Aromatic acid exporter family protein</fullName>
    </submittedName>
</protein>
<keyword evidence="9" id="KW-1185">Reference proteome</keyword>
<feature type="transmembrane region" description="Helical" evidence="6">
    <location>
        <begin position="54"/>
        <end position="86"/>
    </location>
</feature>
<keyword evidence="5 6" id="KW-0472">Membrane</keyword>
<dbReference type="InterPro" id="IPR045865">
    <property type="entry name" value="ACT-like_dom_sf"/>
</dbReference>
<dbReference type="RefSeq" id="WP_377467887.1">
    <property type="nucleotide sequence ID" value="NZ_JBHLWN010000010.1"/>
</dbReference>
<dbReference type="Proteomes" id="UP001589776">
    <property type="component" value="Unassembled WGS sequence"/>
</dbReference>
<keyword evidence="3 6" id="KW-0812">Transmembrane</keyword>
<evidence type="ECO:0000256" key="5">
    <source>
        <dbReference type="ARBA" id="ARBA00023136"/>
    </source>
</evidence>
<dbReference type="Pfam" id="PF01842">
    <property type="entry name" value="ACT"/>
    <property type="match status" value="1"/>
</dbReference>
<feature type="transmembrane region" description="Helical" evidence="6">
    <location>
        <begin position="98"/>
        <end position="117"/>
    </location>
</feature>
<dbReference type="InterPro" id="IPR002912">
    <property type="entry name" value="ACT_dom"/>
</dbReference>
<organism evidence="8 9">
    <name type="scientific">Paenibacillus chartarius</name>
    <dbReference type="NCBI Taxonomy" id="747481"/>
    <lineage>
        <taxon>Bacteria</taxon>
        <taxon>Bacillati</taxon>
        <taxon>Bacillota</taxon>
        <taxon>Bacilli</taxon>
        <taxon>Bacillales</taxon>
        <taxon>Paenibacillaceae</taxon>
        <taxon>Paenibacillus</taxon>
    </lineage>
</organism>
<evidence type="ECO:0000256" key="6">
    <source>
        <dbReference type="SAM" id="Phobius"/>
    </source>
</evidence>
<feature type="domain" description="ACT" evidence="7">
    <location>
        <begin position="325"/>
        <end position="396"/>
    </location>
</feature>
<dbReference type="Pfam" id="PF06081">
    <property type="entry name" value="ArAE_1"/>
    <property type="match status" value="1"/>
</dbReference>
<evidence type="ECO:0000313" key="8">
    <source>
        <dbReference type="EMBL" id="MFC0211107.1"/>
    </source>
</evidence>
<dbReference type="CDD" id="cd02116">
    <property type="entry name" value="ACT"/>
    <property type="match status" value="1"/>
</dbReference>
<evidence type="ECO:0000256" key="4">
    <source>
        <dbReference type="ARBA" id="ARBA00022989"/>
    </source>
</evidence>
<reference evidence="8 9" key="1">
    <citation type="submission" date="2024-09" db="EMBL/GenBank/DDBJ databases">
        <authorList>
            <person name="Sun Q."/>
            <person name="Mori K."/>
        </authorList>
    </citation>
    <scope>NUCLEOTIDE SEQUENCE [LARGE SCALE GENOMIC DNA]</scope>
    <source>
        <strain evidence="8 9">CCM 7759</strain>
    </source>
</reference>
<evidence type="ECO:0000259" key="7">
    <source>
        <dbReference type="PROSITE" id="PS51671"/>
    </source>
</evidence>
<dbReference type="SUPFAM" id="SSF55021">
    <property type="entry name" value="ACT-like"/>
    <property type="match status" value="1"/>
</dbReference>
<evidence type="ECO:0000256" key="1">
    <source>
        <dbReference type="ARBA" id="ARBA00004651"/>
    </source>
</evidence>
<proteinExistence type="predicted"/>
<dbReference type="Gene3D" id="3.30.70.260">
    <property type="match status" value="1"/>
</dbReference>
<feature type="transmembrane region" description="Helical" evidence="6">
    <location>
        <begin position="123"/>
        <end position="140"/>
    </location>
</feature>
<comment type="subcellular location">
    <subcellularLocation>
        <location evidence="1">Cell membrane</location>
        <topology evidence="1">Multi-pass membrane protein</topology>
    </subcellularLocation>
</comment>
<dbReference type="PANTHER" id="PTHR40064:SF1">
    <property type="entry name" value="MEMBRANE PROTEIN"/>
    <property type="match status" value="1"/>
</dbReference>
<gene>
    <name evidence="8" type="ORF">ACFFK0_01370</name>
</gene>
<dbReference type="PANTHER" id="PTHR40064">
    <property type="entry name" value="MEMBRANE PROTEIN-RELATED"/>
    <property type="match status" value="1"/>
</dbReference>
<dbReference type="InterPro" id="IPR010343">
    <property type="entry name" value="ArAE_1"/>
</dbReference>
<keyword evidence="2" id="KW-1003">Cell membrane</keyword>
<comment type="caution">
    <text evidence="8">The sequence shown here is derived from an EMBL/GenBank/DDBJ whole genome shotgun (WGS) entry which is preliminary data.</text>
</comment>
<accession>A0ABV6DEN5</accession>
<name>A0ABV6DEN5_9BACL</name>
<evidence type="ECO:0000313" key="9">
    <source>
        <dbReference type="Proteomes" id="UP001589776"/>
    </source>
</evidence>
<evidence type="ECO:0000256" key="3">
    <source>
        <dbReference type="ARBA" id="ARBA00022692"/>
    </source>
</evidence>
<dbReference type="InterPro" id="IPR052984">
    <property type="entry name" value="UPF0421"/>
</dbReference>
<dbReference type="PROSITE" id="PS51671">
    <property type="entry name" value="ACT"/>
    <property type="match status" value="1"/>
</dbReference>